<keyword evidence="2" id="KW-1185">Reference proteome</keyword>
<protein>
    <submittedName>
        <fullName evidence="1">Uncharacterized protein</fullName>
    </submittedName>
</protein>
<evidence type="ECO:0000313" key="2">
    <source>
        <dbReference type="Proteomes" id="UP001162480"/>
    </source>
</evidence>
<organism evidence="1 2">
    <name type="scientific">Octopus vulgaris</name>
    <name type="common">Common octopus</name>
    <dbReference type="NCBI Taxonomy" id="6645"/>
    <lineage>
        <taxon>Eukaryota</taxon>
        <taxon>Metazoa</taxon>
        <taxon>Spiralia</taxon>
        <taxon>Lophotrochozoa</taxon>
        <taxon>Mollusca</taxon>
        <taxon>Cephalopoda</taxon>
        <taxon>Coleoidea</taxon>
        <taxon>Octopodiformes</taxon>
        <taxon>Octopoda</taxon>
        <taxon>Incirrata</taxon>
        <taxon>Octopodidae</taxon>
        <taxon>Octopus</taxon>
    </lineage>
</organism>
<name>A0AA36BPC7_OCTVU</name>
<reference evidence="1" key="1">
    <citation type="submission" date="2023-08" db="EMBL/GenBank/DDBJ databases">
        <authorList>
            <person name="Alioto T."/>
            <person name="Alioto T."/>
            <person name="Gomez Garrido J."/>
        </authorList>
    </citation>
    <scope>NUCLEOTIDE SEQUENCE</scope>
</reference>
<dbReference type="EMBL" id="OX597833">
    <property type="protein sequence ID" value="CAI9737985.1"/>
    <property type="molecule type" value="Genomic_DNA"/>
</dbReference>
<evidence type="ECO:0000313" key="1">
    <source>
        <dbReference type="EMBL" id="CAI9737985.1"/>
    </source>
</evidence>
<dbReference type="AlphaFoldDB" id="A0AA36BPC7"/>
<proteinExistence type="predicted"/>
<accession>A0AA36BPC7</accession>
<dbReference type="Proteomes" id="UP001162480">
    <property type="component" value="Chromosome 20"/>
</dbReference>
<gene>
    <name evidence="1" type="ORF">OCTVUL_1B023074</name>
</gene>
<sequence>MSRSLANSSYTEIKFDFHNSEQDKSNSPVNRLVSYKKLLPFIQICGFGANLRKEKFYRNVRKHPFRAALDNNIQLINIDSPVAWDWHIQNYGRSDSL</sequence>